<organism evidence="1">
    <name type="scientific">Trichuris suis</name>
    <name type="common">pig whipworm</name>
    <dbReference type="NCBI Taxonomy" id="68888"/>
    <lineage>
        <taxon>Eukaryota</taxon>
        <taxon>Metazoa</taxon>
        <taxon>Ecdysozoa</taxon>
        <taxon>Nematoda</taxon>
        <taxon>Enoplea</taxon>
        <taxon>Dorylaimia</taxon>
        <taxon>Trichinellida</taxon>
        <taxon>Trichuridae</taxon>
        <taxon>Trichuris</taxon>
    </lineage>
</organism>
<sequence length="114" mass="12586">MPGTLPGNPFCRAGFPGSEKHKYAISRLGQPQGGKKSFMEQRNELDEYLDENRAALLCLTSFIRERRIAIRKLCGNDEGFFGDKGLGNDDDDVAAGKEKLGTFQRWSLSVGGKC</sequence>
<dbReference type="Proteomes" id="UP000030758">
    <property type="component" value="Unassembled WGS sequence"/>
</dbReference>
<name>A0A085NRX4_9BILA</name>
<proteinExistence type="predicted"/>
<dbReference type="AlphaFoldDB" id="A0A085NRX4"/>
<evidence type="ECO:0000313" key="1">
    <source>
        <dbReference type="EMBL" id="KFD72220.1"/>
    </source>
</evidence>
<dbReference type="EMBL" id="KL367478">
    <property type="protein sequence ID" value="KFD72220.1"/>
    <property type="molecule type" value="Genomic_DNA"/>
</dbReference>
<accession>A0A085NRX4</accession>
<protein>
    <submittedName>
        <fullName evidence="1">Uncharacterized protein</fullName>
    </submittedName>
</protein>
<gene>
    <name evidence="1" type="ORF">M514_15493</name>
</gene>
<reference evidence="1" key="1">
    <citation type="journal article" date="2014" name="Nat. Genet.">
        <title>Genome and transcriptome of the porcine whipworm Trichuris suis.</title>
        <authorList>
            <person name="Jex A.R."/>
            <person name="Nejsum P."/>
            <person name="Schwarz E.M."/>
            <person name="Hu L."/>
            <person name="Young N.D."/>
            <person name="Hall R.S."/>
            <person name="Korhonen P.K."/>
            <person name="Liao S."/>
            <person name="Thamsborg S."/>
            <person name="Xia J."/>
            <person name="Xu P."/>
            <person name="Wang S."/>
            <person name="Scheerlinck J.P."/>
            <person name="Hofmann A."/>
            <person name="Sternberg P.W."/>
            <person name="Wang J."/>
            <person name="Gasser R.B."/>
        </authorList>
    </citation>
    <scope>NUCLEOTIDE SEQUENCE [LARGE SCALE GENOMIC DNA]</scope>
    <source>
        <strain evidence="1">DCEP-RM93F</strain>
    </source>
</reference>